<feature type="compositionally biased region" description="Low complexity" evidence="1">
    <location>
        <begin position="54"/>
        <end position="64"/>
    </location>
</feature>
<protein>
    <submittedName>
        <fullName evidence="2">Uncharacterized protein</fullName>
    </submittedName>
</protein>
<gene>
    <name evidence="2" type="ORF">DEO72_LG6g898</name>
</gene>
<proteinExistence type="predicted"/>
<sequence>MAATSHLHHVIFSVSFFATPSRPNLLLHLSRNSPRRPPLQQPSRPSSRAEHHGAATTTTSISITVPAHRQREQRASSSSLFDHHRNAPPSARTSAVTPQPPCLSIFSMAAANASIYQPRPPRV</sequence>
<reference evidence="2 3" key="1">
    <citation type="submission" date="2019-04" db="EMBL/GenBank/DDBJ databases">
        <title>An improved genome assembly and genetic linkage map for asparagus bean, Vigna unguiculata ssp. sesquipedialis.</title>
        <authorList>
            <person name="Xia Q."/>
            <person name="Zhang R."/>
            <person name="Dong Y."/>
        </authorList>
    </citation>
    <scope>NUCLEOTIDE SEQUENCE [LARGE SCALE GENOMIC DNA]</scope>
    <source>
        <tissue evidence="2">Leaf</tissue>
    </source>
</reference>
<name>A0A4D6M7V5_VIGUN</name>
<dbReference type="AlphaFoldDB" id="A0A4D6M7V5"/>
<evidence type="ECO:0000313" key="2">
    <source>
        <dbReference type="EMBL" id="QCD96196.1"/>
    </source>
</evidence>
<feature type="region of interest" description="Disordered" evidence="1">
    <location>
        <begin position="27"/>
        <end position="98"/>
    </location>
</feature>
<keyword evidence="3" id="KW-1185">Reference proteome</keyword>
<dbReference type="Proteomes" id="UP000501690">
    <property type="component" value="Linkage Group LG6"/>
</dbReference>
<evidence type="ECO:0000256" key="1">
    <source>
        <dbReference type="SAM" id="MobiDB-lite"/>
    </source>
</evidence>
<accession>A0A4D6M7V5</accession>
<evidence type="ECO:0000313" key="3">
    <source>
        <dbReference type="Proteomes" id="UP000501690"/>
    </source>
</evidence>
<dbReference type="EMBL" id="CP039350">
    <property type="protein sequence ID" value="QCD96196.1"/>
    <property type="molecule type" value="Genomic_DNA"/>
</dbReference>
<organism evidence="2 3">
    <name type="scientific">Vigna unguiculata</name>
    <name type="common">Cowpea</name>
    <dbReference type="NCBI Taxonomy" id="3917"/>
    <lineage>
        <taxon>Eukaryota</taxon>
        <taxon>Viridiplantae</taxon>
        <taxon>Streptophyta</taxon>
        <taxon>Embryophyta</taxon>
        <taxon>Tracheophyta</taxon>
        <taxon>Spermatophyta</taxon>
        <taxon>Magnoliopsida</taxon>
        <taxon>eudicotyledons</taxon>
        <taxon>Gunneridae</taxon>
        <taxon>Pentapetalae</taxon>
        <taxon>rosids</taxon>
        <taxon>fabids</taxon>
        <taxon>Fabales</taxon>
        <taxon>Fabaceae</taxon>
        <taxon>Papilionoideae</taxon>
        <taxon>50 kb inversion clade</taxon>
        <taxon>NPAAA clade</taxon>
        <taxon>indigoferoid/millettioid clade</taxon>
        <taxon>Phaseoleae</taxon>
        <taxon>Vigna</taxon>
    </lineage>
</organism>